<name>A0A6A6FX06_9PEZI</name>
<dbReference type="Proteomes" id="UP000799539">
    <property type="component" value="Unassembled WGS sequence"/>
</dbReference>
<protein>
    <submittedName>
        <fullName evidence="1">Uncharacterized protein</fullName>
    </submittedName>
</protein>
<evidence type="ECO:0000313" key="1">
    <source>
        <dbReference type="EMBL" id="KAF2217933.1"/>
    </source>
</evidence>
<evidence type="ECO:0000313" key="2">
    <source>
        <dbReference type="Proteomes" id="UP000799539"/>
    </source>
</evidence>
<gene>
    <name evidence="1" type="ORF">CERZMDRAFT_89645</name>
</gene>
<sequence length="53" mass="5934">MWRHWSALCNGGQETAFSARCDYKELIAKRRPDTGSICSIGWTIDPVRSATCS</sequence>
<dbReference type="AlphaFoldDB" id="A0A6A6FX06"/>
<accession>A0A6A6FX06</accession>
<reference evidence="1" key="1">
    <citation type="journal article" date="2020" name="Stud. Mycol.">
        <title>101 Dothideomycetes genomes: a test case for predicting lifestyles and emergence of pathogens.</title>
        <authorList>
            <person name="Haridas S."/>
            <person name="Albert R."/>
            <person name="Binder M."/>
            <person name="Bloem J."/>
            <person name="Labutti K."/>
            <person name="Salamov A."/>
            <person name="Andreopoulos B."/>
            <person name="Baker S."/>
            <person name="Barry K."/>
            <person name="Bills G."/>
            <person name="Bluhm B."/>
            <person name="Cannon C."/>
            <person name="Castanera R."/>
            <person name="Culley D."/>
            <person name="Daum C."/>
            <person name="Ezra D."/>
            <person name="Gonzalez J."/>
            <person name="Henrissat B."/>
            <person name="Kuo A."/>
            <person name="Liang C."/>
            <person name="Lipzen A."/>
            <person name="Lutzoni F."/>
            <person name="Magnuson J."/>
            <person name="Mondo S."/>
            <person name="Nolan M."/>
            <person name="Ohm R."/>
            <person name="Pangilinan J."/>
            <person name="Park H.-J."/>
            <person name="Ramirez L."/>
            <person name="Alfaro M."/>
            <person name="Sun H."/>
            <person name="Tritt A."/>
            <person name="Yoshinaga Y."/>
            <person name="Zwiers L.-H."/>
            <person name="Turgeon B."/>
            <person name="Goodwin S."/>
            <person name="Spatafora J."/>
            <person name="Crous P."/>
            <person name="Grigoriev I."/>
        </authorList>
    </citation>
    <scope>NUCLEOTIDE SEQUENCE</scope>
    <source>
        <strain evidence="1">SCOH1-5</strain>
    </source>
</reference>
<dbReference type="OrthoDB" id="63267at2759"/>
<organism evidence="1 2">
    <name type="scientific">Cercospora zeae-maydis SCOH1-5</name>
    <dbReference type="NCBI Taxonomy" id="717836"/>
    <lineage>
        <taxon>Eukaryota</taxon>
        <taxon>Fungi</taxon>
        <taxon>Dikarya</taxon>
        <taxon>Ascomycota</taxon>
        <taxon>Pezizomycotina</taxon>
        <taxon>Dothideomycetes</taxon>
        <taxon>Dothideomycetidae</taxon>
        <taxon>Mycosphaerellales</taxon>
        <taxon>Mycosphaerellaceae</taxon>
        <taxon>Cercospora</taxon>
    </lineage>
</organism>
<keyword evidence="2" id="KW-1185">Reference proteome</keyword>
<dbReference type="EMBL" id="ML992662">
    <property type="protein sequence ID" value="KAF2217933.1"/>
    <property type="molecule type" value="Genomic_DNA"/>
</dbReference>
<proteinExistence type="predicted"/>